<dbReference type="Proteomes" id="UP000663829">
    <property type="component" value="Unassembled WGS sequence"/>
</dbReference>
<protein>
    <recommendedName>
        <fullName evidence="6">MULE transposase domain-containing protein</fullName>
    </recommendedName>
</protein>
<dbReference type="EMBL" id="CAJOBC010009847">
    <property type="protein sequence ID" value="CAF3997890.1"/>
    <property type="molecule type" value="Genomic_DNA"/>
</dbReference>
<name>A0A814YXV7_9BILA</name>
<dbReference type="Proteomes" id="UP000682733">
    <property type="component" value="Unassembled WGS sequence"/>
</dbReference>
<dbReference type="AlphaFoldDB" id="A0A814YXV7"/>
<evidence type="ECO:0000313" key="4">
    <source>
        <dbReference type="EMBL" id="CAF4261512.1"/>
    </source>
</evidence>
<evidence type="ECO:0000313" key="1">
    <source>
        <dbReference type="EMBL" id="CAF1235546.1"/>
    </source>
</evidence>
<evidence type="ECO:0008006" key="6">
    <source>
        <dbReference type="Google" id="ProtNLM"/>
    </source>
</evidence>
<keyword evidence="5" id="KW-1185">Reference proteome</keyword>
<accession>A0A814YXV7</accession>
<dbReference type="Proteomes" id="UP000681722">
    <property type="component" value="Unassembled WGS sequence"/>
</dbReference>
<evidence type="ECO:0000313" key="2">
    <source>
        <dbReference type="EMBL" id="CAF1469413.1"/>
    </source>
</evidence>
<dbReference type="Proteomes" id="UP000677228">
    <property type="component" value="Unassembled WGS sequence"/>
</dbReference>
<evidence type="ECO:0000313" key="3">
    <source>
        <dbReference type="EMBL" id="CAF3997890.1"/>
    </source>
</evidence>
<dbReference type="EMBL" id="CAJNOQ010009843">
    <property type="protein sequence ID" value="CAF1235546.1"/>
    <property type="molecule type" value="Genomic_DNA"/>
</dbReference>
<proteinExistence type="predicted"/>
<dbReference type="EMBL" id="CAJNOK010031208">
    <property type="protein sequence ID" value="CAF1469413.1"/>
    <property type="molecule type" value="Genomic_DNA"/>
</dbReference>
<sequence>MKLLINKLKMSKLLGQNNIKDIDELSSYINECFANNSRTADYSNIDTEKEGKEESDDEEVAICSNEKSKDFEFILFGIQIGLQKIKKDLLKPSALVSDAADSIKNGFKNVFKYNHNQIVCWSHMKRNVQNPLNIVNNWSIERDPSSINVKPFSVELPICLNLWTSAYQWAKTTKDVICLQNDVSKQYYIPACNLEFISQADLNKYINKK</sequence>
<dbReference type="OrthoDB" id="119028at2759"/>
<reference evidence="1" key="1">
    <citation type="submission" date="2021-02" db="EMBL/GenBank/DDBJ databases">
        <authorList>
            <person name="Nowell W R."/>
        </authorList>
    </citation>
    <scope>NUCLEOTIDE SEQUENCE</scope>
</reference>
<gene>
    <name evidence="1" type="ORF">GPM918_LOCUS25392</name>
    <name evidence="2" type="ORF">OVA965_LOCUS35593</name>
    <name evidence="3" type="ORF">SRO942_LOCUS25397</name>
    <name evidence="4" type="ORF">TMI583_LOCUS36563</name>
</gene>
<dbReference type="EMBL" id="CAJOBA010053090">
    <property type="protein sequence ID" value="CAF4261512.1"/>
    <property type="molecule type" value="Genomic_DNA"/>
</dbReference>
<comment type="caution">
    <text evidence="1">The sequence shown here is derived from an EMBL/GenBank/DDBJ whole genome shotgun (WGS) entry which is preliminary data.</text>
</comment>
<evidence type="ECO:0000313" key="5">
    <source>
        <dbReference type="Proteomes" id="UP000663829"/>
    </source>
</evidence>
<organism evidence="1 5">
    <name type="scientific">Didymodactylos carnosus</name>
    <dbReference type="NCBI Taxonomy" id="1234261"/>
    <lineage>
        <taxon>Eukaryota</taxon>
        <taxon>Metazoa</taxon>
        <taxon>Spiralia</taxon>
        <taxon>Gnathifera</taxon>
        <taxon>Rotifera</taxon>
        <taxon>Eurotatoria</taxon>
        <taxon>Bdelloidea</taxon>
        <taxon>Philodinida</taxon>
        <taxon>Philodinidae</taxon>
        <taxon>Didymodactylos</taxon>
    </lineage>
</organism>